<dbReference type="RefSeq" id="WP_134492570.1">
    <property type="nucleotide sequence ID" value="NZ_SOEZ01000075.1"/>
</dbReference>
<name>A0A4R8UCR4_9MICO</name>
<dbReference type="AlphaFoldDB" id="A0A4R8UCR4"/>
<accession>A0A4R8UCR4</accession>
<protein>
    <submittedName>
        <fullName evidence="1">Uncharacterized protein</fullName>
    </submittedName>
</protein>
<proteinExistence type="predicted"/>
<dbReference type="Proteomes" id="UP000297866">
    <property type="component" value="Unassembled WGS sequence"/>
</dbReference>
<comment type="caution">
    <text evidence="1">The sequence shown here is derived from an EMBL/GenBank/DDBJ whole genome shotgun (WGS) entry which is preliminary data.</text>
</comment>
<gene>
    <name evidence="1" type="ORF">E3O23_15555</name>
</gene>
<reference evidence="1 2" key="1">
    <citation type="submission" date="2019-03" db="EMBL/GenBank/DDBJ databases">
        <title>Genomics of glacier-inhabiting Cryobacterium strains.</title>
        <authorList>
            <person name="Liu Q."/>
            <person name="Xin Y.-H."/>
        </authorList>
    </citation>
    <scope>NUCLEOTIDE SEQUENCE [LARGE SCALE GENOMIC DNA]</scope>
    <source>
        <strain evidence="1 2">Sr47</strain>
    </source>
</reference>
<dbReference type="OrthoDB" id="5113818at2"/>
<keyword evidence="2" id="KW-1185">Reference proteome</keyword>
<evidence type="ECO:0000313" key="1">
    <source>
        <dbReference type="EMBL" id="TFB47271.1"/>
    </source>
</evidence>
<dbReference type="EMBL" id="SOEZ01000075">
    <property type="protein sequence ID" value="TFB47271.1"/>
    <property type="molecule type" value="Genomic_DNA"/>
</dbReference>
<sequence>MTRIVRHSPRFILAGSGDACAAWASRAHLDLKDWAQIEPVGLGPAVRVYEMRDDADALAEGLAANRRGRVTAVIEVYEDDTDLAHRVEVPDELGFDAQVDWFLAQMLGREAADTRVTRSEGKTTDGLRFWSGMIGRHMYTATQTHAADR</sequence>
<organism evidence="1 2">
    <name type="scientific">Cryobacterium tagatosivorans</name>
    <dbReference type="NCBI Taxonomy" id="1259199"/>
    <lineage>
        <taxon>Bacteria</taxon>
        <taxon>Bacillati</taxon>
        <taxon>Actinomycetota</taxon>
        <taxon>Actinomycetes</taxon>
        <taxon>Micrococcales</taxon>
        <taxon>Microbacteriaceae</taxon>
        <taxon>Cryobacterium</taxon>
    </lineage>
</organism>
<evidence type="ECO:0000313" key="2">
    <source>
        <dbReference type="Proteomes" id="UP000297866"/>
    </source>
</evidence>